<accession>A0ABY8UAJ6</accession>
<dbReference type="PANTHER" id="PTHR45980">
    <property type="match status" value="1"/>
</dbReference>
<keyword evidence="4" id="KW-0720">Serine protease</keyword>
<sequence>MPACAAVLQQHRQQQQHARPQAPQLPSLVPQLRQLSASRHICNSTAAKAPVIKPKWDTETARRALASLAEEPTEFARGVEVLDSIVKVYTVYSRPDYFLPWQNHPKRESTGTGFVIRDRLLLTNAHVVADQTYVTVKRHGSGTKYRADVVGVGHDVDLALLTVEDEAFWEGSEEGGPMKPLQLGDVPQLQEQVLVVGYPTGGDNTSITSGVVSRVEVTQYVHAASHLMAIQIDAAINPGNSGGPALRGDVVVGVAFQNLPHADNIGYIIPLPVVRRFLSEVMLYGHYRGFCSLGIVFQTMDNPHLRRALGMAAHQSGVMINRIQPTTSTAQVLRKGDVLMEFDGVAIANDGTVHFRARERIFFTSLITLKPTGSTARVKVLRGGSVLEYDLQLDPLQTLVPVHKYDQLPSYFIYAGLVFVPLSQPYLHEYGDDWMSNSPRRLVDKALNSLMAKPDQQIIVLSQVLVDDINTGYQQFQNLQVLRVNGVEVLNLAHLKQLIRGPAAAAAAVEPPPDAAAAAAPAVEAAAVVPGDSSSNGSSTVTVKITVGSSNGSSSSSSEAAAGSSSSSSNGELFNSEWNDKYIRLELEDDRVIIMERAAADAATERLQRRYRVPYLSSADLAD</sequence>
<reference evidence="7 8" key="1">
    <citation type="submission" date="2023-05" db="EMBL/GenBank/DDBJ databases">
        <title>A 100% complete, gapless, phased diploid assembly of the Scenedesmus obliquus UTEX 3031 genome.</title>
        <authorList>
            <person name="Biondi T.C."/>
            <person name="Hanschen E.R."/>
            <person name="Kwon T."/>
            <person name="Eng W."/>
            <person name="Kruse C.P.S."/>
            <person name="Koehler S.I."/>
            <person name="Kunde Y."/>
            <person name="Gleasner C.D."/>
            <person name="You Mak K.T."/>
            <person name="Polle J."/>
            <person name="Hovde B.T."/>
            <person name="Starkenburg S.R."/>
        </authorList>
    </citation>
    <scope>NUCLEOTIDE SEQUENCE [LARGE SCALE GENOMIC DNA]</scope>
    <source>
        <strain evidence="7 8">DOE0152z</strain>
    </source>
</reference>
<organism evidence="7 8">
    <name type="scientific">Tetradesmus obliquus</name>
    <name type="common">Green alga</name>
    <name type="synonym">Acutodesmus obliquus</name>
    <dbReference type="NCBI Taxonomy" id="3088"/>
    <lineage>
        <taxon>Eukaryota</taxon>
        <taxon>Viridiplantae</taxon>
        <taxon>Chlorophyta</taxon>
        <taxon>core chlorophytes</taxon>
        <taxon>Chlorophyceae</taxon>
        <taxon>CS clade</taxon>
        <taxon>Sphaeropleales</taxon>
        <taxon>Scenedesmaceae</taxon>
        <taxon>Tetradesmus</taxon>
    </lineage>
</organism>
<dbReference type="Proteomes" id="UP001244341">
    <property type="component" value="Chromosome 8b"/>
</dbReference>
<feature type="compositionally biased region" description="Low complexity" evidence="5">
    <location>
        <begin position="549"/>
        <end position="572"/>
    </location>
</feature>
<dbReference type="InterPro" id="IPR001940">
    <property type="entry name" value="Peptidase_S1C"/>
</dbReference>
<evidence type="ECO:0000256" key="3">
    <source>
        <dbReference type="ARBA" id="ARBA00022801"/>
    </source>
</evidence>
<evidence type="ECO:0000256" key="2">
    <source>
        <dbReference type="ARBA" id="ARBA00022670"/>
    </source>
</evidence>
<feature type="domain" description="Protease Do-like PDZ" evidence="6">
    <location>
        <begin position="400"/>
        <end position="620"/>
    </location>
</feature>
<evidence type="ECO:0000313" key="7">
    <source>
        <dbReference type="EMBL" id="WIA17466.1"/>
    </source>
</evidence>
<evidence type="ECO:0000259" key="6">
    <source>
        <dbReference type="Pfam" id="PF17815"/>
    </source>
</evidence>
<comment type="similarity">
    <text evidence="1">Belongs to the peptidase S1C family.</text>
</comment>
<dbReference type="Gene3D" id="2.40.10.10">
    <property type="entry name" value="Trypsin-like serine proteases"/>
    <property type="match status" value="2"/>
</dbReference>
<dbReference type="SUPFAM" id="SSF50156">
    <property type="entry name" value="PDZ domain-like"/>
    <property type="match status" value="1"/>
</dbReference>
<dbReference type="PRINTS" id="PR00834">
    <property type="entry name" value="PROTEASES2C"/>
</dbReference>
<feature type="region of interest" description="Disordered" evidence="5">
    <location>
        <begin position="548"/>
        <end position="572"/>
    </location>
</feature>
<evidence type="ECO:0000256" key="4">
    <source>
        <dbReference type="ARBA" id="ARBA00022825"/>
    </source>
</evidence>
<dbReference type="EMBL" id="CP126215">
    <property type="protein sequence ID" value="WIA17466.1"/>
    <property type="molecule type" value="Genomic_DNA"/>
</dbReference>
<dbReference type="InterPro" id="IPR043504">
    <property type="entry name" value="Peptidase_S1_PA_chymotrypsin"/>
</dbReference>
<dbReference type="Gene3D" id="3.20.190.20">
    <property type="match status" value="1"/>
</dbReference>
<keyword evidence="8" id="KW-1185">Reference proteome</keyword>
<dbReference type="Pfam" id="PF17815">
    <property type="entry name" value="PDZ_3"/>
    <property type="match status" value="1"/>
</dbReference>
<protein>
    <recommendedName>
        <fullName evidence="6">Protease Do-like PDZ domain-containing protein</fullName>
    </recommendedName>
</protein>
<name>A0ABY8UAJ6_TETOB</name>
<gene>
    <name evidence="7" type="ORF">OEZ85_014308</name>
</gene>
<keyword evidence="2" id="KW-0645">Protease</keyword>
<dbReference type="SUPFAM" id="SSF50494">
    <property type="entry name" value="Trypsin-like serine proteases"/>
    <property type="match status" value="1"/>
</dbReference>
<evidence type="ECO:0000256" key="5">
    <source>
        <dbReference type="SAM" id="MobiDB-lite"/>
    </source>
</evidence>
<dbReference type="InterPro" id="IPR046449">
    <property type="entry name" value="DEGP_PDZ_sf"/>
</dbReference>
<dbReference type="InterPro" id="IPR041517">
    <property type="entry name" value="DEGP_PDZ"/>
</dbReference>
<dbReference type="Gene3D" id="2.30.42.10">
    <property type="match status" value="1"/>
</dbReference>
<dbReference type="InterPro" id="IPR009003">
    <property type="entry name" value="Peptidase_S1_PA"/>
</dbReference>
<dbReference type="PANTHER" id="PTHR45980:SF9">
    <property type="entry name" value="PROTEASE DO-LIKE 10, MITOCHONDRIAL-RELATED"/>
    <property type="match status" value="1"/>
</dbReference>
<keyword evidence="3" id="KW-0378">Hydrolase</keyword>
<proteinExistence type="inferred from homology"/>
<evidence type="ECO:0000313" key="8">
    <source>
        <dbReference type="Proteomes" id="UP001244341"/>
    </source>
</evidence>
<dbReference type="InterPro" id="IPR036034">
    <property type="entry name" value="PDZ_sf"/>
</dbReference>
<evidence type="ECO:0000256" key="1">
    <source>
        <dbReference type="ARBA" id="ARBA00010541"/>
    </source>
</evidence>
<dbReference type="Pfam" id="PF13365">
    <property type="entry name" value="Trypsin_2"/>
    <property type="match status" value="1"/>
</dbReference>